<dbReference type="KEGG" id="dosa:Os08g0373850"/>
<gene>
    <name evidence="2" type="ordered locus">Os08g0373850</name>
</gene>
<name>C7J623_ORYSJ</name>
<dbReference type="Proteomes" id="UP000000763">
    <property type="component" value="Chromosome 8"/>
</dbReference>
<evidence type="ECO:0000313" key="3">
    <source>
        <dbReference type="Proteomes" id="UP000000763"/>
    </source>
</evidence>
<proteinExistence type="predicted"/>
<dbReference type="AlphaFoldDB" id="C7J623"/>
<feature type="non-terminal residue" evidence="2">
    <location>
        <position position="1"/>
    </location>
</feature>
<sequence length="131" mass="14099">GDPLLLPQVRPPPPSLISSSPLVDRSTPSTSTRSSSSPPSRSNRSRCYQSLADPFLHPSEYRWPNGRHGPARPRPGHACAEVSLAGTARSTLWAVLCQPTGRTHGPGTAQHDSGYAGPARRHNGPLRFFTE</sequence>
<feature type="compositionally biased region" description="Low complexity" evidence="1">
    <location>
        <begin position="16"/>
        <end position="46"/>
    </location>
</feature>
<accession>C7J623</accession>
<reference evidence="3" key="2">
    <citation type="journal article" date="2008" name="Nucleic Acids Res.">
        <title>The rice annotation project database (RAP-DB): 2008 update.</title>
        <authorList>
            <consortium name="The rice annotation project (RAP)"/>
        </authorList>
    </citation>
    <scope>GENOME REANNOTATION</scope>
    <source>
        <strain evidence="3">cv. Nipponbare</strain>
    </source>
</reference>
<feature type="region of interest" description="Disordered" evidence="1">
    <location>
        <begin position="1"/>
        <end position="46"/>
    </location>
</feature>
<protein>
    <submittedName>
        <fullName evidence="2">Os08g0373850 protein</fullName>
    </submittedName>
</protein>
<evidence type="ECO:0000256" key="1">
    <source>
        <dbReference type="SAM" id="MobiDB-lite"/>
    </source>
</evidence>
<evidence type="ECO:0000313" key="2">
    <source>
        <dbReference type="EMBL" id="BAH94276.1"/>
    </source>
</evidence>
<feature type="region of interest" description="Disordered" evidence="1">
    <location>
        <begin position="102"/>
        <end position="131"/>
    </location>
</feature>
<organism evidence="2 3">
    <name type="scientific">Oryza sativa subsp. japonica</name>
    <name type="common">Rice</name>
    <dbReference type="NCBI Taxonomy" id="39947"/>
    <lineage>
        <taxon>Eukaryota</taxon>
        <taxon>Viridiplantae</taxon>
        <taxon>Streptophyta</taxon>
        <taxon>Embryophyta</taxon>
        <taxon>Tracheophyta</taxon>
        <taxon>Spermatophyta</taxon>
        <taxon>Magnoliopsida</taxon>
        <taxon>Liliopsida</taxon>
        <taxon>Poales</taxon>
        <taxon>Poaceae</taxon>
        <taxon>BOP clade</taxon>
        <taxon>Oryzoideae</taxon>
        <taxon>Oryzeae</taxon>
        <taxon>Oryzinae</taxon>
        <taxon>Oryza</taxon>
        <taxon>Oryza sativa</taxon>
    </lineage>
</organism>
<reference evidence="2 3" key="1">
    <citation type="journal article" date="2005" name="Nature">
        <title>The map-based sequence of the rice genome.</title>
        <authorList>
            <consortium name="International rice genome sequencing project (IRGSP)"/>
            <person name="Matsumoto T."/>
            <person name="Wu J."/>
            <person name="Kanamori H."/>
            <person name="Katayose Y."/>
            <person name="Fujisawa M."/>
            <person name="Namiki N."/>
            <person name="Mizuno H."/>
            <person name="Yamamoto K."/>
            <person name="Antonio B.A."/>
            <person name="Baba T."/>
            <person name="Sakata K."/>
            <person name="Nagamura Y."/>
            <person name="Aoki H."/>
            <person name="Arikawa K."/>
            <person name="Arita K."/>
            <person name="Bito T."/>
            <person name="Chiden Y."/>
            <person name="Fujitsuka N."/>
            <person name="Fukunaka R."/>
            <person name="Hamada M."/>
            <person name="Harada C."/>
            <person name="Hayashi A."/>
            <person name="Hijishita S."/>
            <person name="Honda M."/>
            <person name="Hosokawa S."/>
            <person name="Ichikawa Y."/>
            <person name="Idonuma A."/>
            <person name="Iijima M."/>
            <person name="Ikeda M."/>
            <person name="Ikeno M."/>
            <person name="Ito K."/>
            <person name="Ito S."/>
            <person name="Ito T."/>
            <person name="Ito Y."/>
            <person name="Ito Y."/>
            <person name="Iwabuchi A."/>
            <person name="Kamiya K."/>
            <person name="Karasawa W."/>
            <person name="Kurita K."/>
            <person name="Katagiri S."/>
            <person name="Kikuta A."/>
            <person name="Kobayashi H."/>
            <person name="Kobayashi N."/>
            <person name="Machita K."/>
            <person name="Maehara T."/>
            <person name="Masukawa M."/>
            <person name="Mizubayashi T."/>
            <person name="Mukai Y."/>
            <person name="Nagasaki H."/>
            <person name="Nagata Y."/>
            <person name="Naito S."/>
            <person name="Nakashima M."/>
            <person name="Nakama Y."/>
            <person name="Nakamichi Y."/>
            <person name="Nakamura M."/>
            <person name="Meguro A."/>
            <person name="Negishi M."/>
            <person name="Ohta I."/>
            <person name="Ohta T."/>
            <person name="Okamoto M."/>
            <person name="Ono N."/>
            <person name="Saji S."/>
            <person name="Sakaguchi M."/>
            <person name="Sakai K."/>
            <person name="Shibata M."/>
            <person name="Shimokawa T."/>
            <person name="Song J."/>
            <person name="Takazaki Y."/>
            <person name="Terasawa K."/>
            <person name="Tsugane M."/>
            <person name="Tsuji K."/>
            <person name="Ueda S."/>
            <person name="Waki K."/>
            <person name="Yamagata H."/>
            <person name="Yamamoto M."/>
            <person name="Yamamoto S."/>
            <person name="Yamane H."/>
            <person name="Yoshiki S."/>
            <person name="Yoshihara R."/>
            <person name="Yukawa K."/>
            <person name="Zhong H."/>
            <person name="Yano M."/>
            <person name="Yuan Q."/>
            <person name="Ouyang S."/>
            <person name="Liu J."/>
            <person name="Jones K.M."/>
            <person name="Gansberger K."/>
            <person name="Moffat K."/>
            <person name="Hill J."/>
            <person name="Bera J."/>
            <person name="Fadrosh D."/>
            <person name="Jin S."/>
            <person name="Johri S."/>
            <person name="Kim M."/>
            <person name="Overton L."/>
            <person name="Reardon M."/>
            <person name="Tsitrin T."/>
            <person name="Vuong H."/>
            <person name="Weaver B."/>
            <person name="Ciecko A."/>
            <person name="Tallon L."/>
            <person name="Jackson J."/>
            <person name="Pai G."/>
            <person name="Aken S.V."/>
            <person name="Utterback T."/>
            <person name="Reidmuller S."/>
            <person name="Feldblyum T."/>
            <person name="Hsiao J."/>
            <person name="Zismann V."/>
            <person name="Iobst S."/>
            <person name="de Vazeille A.R."/>
            <person name="Buell C.R."/>
            <person name="Ying K."/>
            <person name="Li Y."/>
            <person name="Lu T."/>
            <person name="Huang Y."/>
            <person name="Zhao Q."/>
            <person name="Feng Q."/>
            <person name="Zhang L."/>
            <person name="Zhu J."/>
            <person name="Weng Q."/>
            <person name="Mu J."/>
            <person name="Lu Y."/>
            <person name="Fan D."/>
            <person name="Liu Y."/>
            <person name="Guan J."/>
            <person name="Zhang Y."/>
            <person name="Yu S."/>
            <person name="Liu X."/>
            <person name="Zhang Y."/>
            <person name="Hong G."/>
            <person name="Han B."/>
            <person name="Choisne N."/>
            <person name="Demange N."/>
            <person name="Orjeda G."/>
            <person name="Samain S."/>
            <person name="Cattolico L."/>
            <person name="Pelletier E."/>
            <person name="Couloux A."/>
            <person name="Segurens B."/>
            <person name="Wincker P."/>
            <person name="D'Hont A."/>
            <person name="Scarpelli C."/>
            <person name="Weissenbach J."/>
            <person name="Salanoubat M."/>
            <person name="Quetier F."/>
            <person name="Yu Y."/>
            <person name="Kim H.R."/>
            <person name="Rambo T."/>
            <person name="Currie J."/>
            <person name="Collura K."/>
            <person name="Luo M."/>
            <person name="Yang T."/>
            <person name="Ammiraju J.S.S."/>
            <person name="Engler F."/>
            <person name="Soderlund C."/>
            <person name="Wing R.A."/>
            <person name="Palmer L.E."/>
            <person name="de la Bastide M."/>
            <person name="Spiegel L."/>
            <person name="Nascimento L."/>
            <person name="Zutavern T."/>
            <person name="O'Shaughnessy A."/>
            <person name="Dike S."/>
            <person name="Dedhia N."/>
            <person name="Preston R."/>
            <person name="Balija V."/>
            <person name="McCombie W.R."/>
            <person name="Chow T."/>
            <person name="Chen H."/>
            <person name="Chung M."/>
            <person name="Chen C."/>
            <person name="Shaw J."/>
            <person name="Wu H."/>
            <person name="Hsiao K."/>
            <person name="Chao Y."/>
            <person name="Chu M."/>
            <person name="Cheng C."/>
            <person name="Hour A."/>
            <person name="Lee P."/>
            <person name="Lin S."/>
            <person name="Lin Y."/>
            <person name="Liou J."/>
            <person name="Liu S."/>
            <person name="Hsing Y."/>
            <person name="Raghuvanshi S."/>
            <person name="Mohanty A."/>
            <person name="Bharti A.K."/>
            <person name="Gaur A."/>
            <person name="Gupta V."/>
            <person name="Kumar D."/>
            <person name="Ravi V."/>
            <person name="Vij S."/>
            <person name="Kapur A."/>
            <person name="Khurana P."/>
            <person name="Khurana P."/>
            <person name="Khurana J.P."/>
            <person name="Tyagi A.K."/>
            <person name="Gaikwad K."/>
            <person name="Singh A."/>
            <person name="Dalal V."/>
            <person name="Srivastava S."/>
            <person name="Dixit A."/>
            <person name="Pal A.K."/>
            <person name="Ghazi I.A."/>
            <person name="Yadav M."/>
            <person name="Pandit A."/>
            <person name="Bhargava A."/>
            <person name="Sureshbabu K."/>
            <person name="Batra K."/>
            <person name="Sharma T.R."/>
            <person name="Mohapatra T."/>
            <person name="Singh N.K."/>
            <person name="Messing J."/>
            <person name="Nelson A.B."/>
            <person name="Fuks G."/>
            <person name="Kavchok S."/>
            <person name="Keizer G."/>
            <person name="Linton E."/>
            <person name="Llaca V."/>
            <person name="Song R."/>
            <person name="Tanyolac B."/>
            <person name="Young S."/>
            <person name="Ho-Il K."/>
            <person name="Hahn J.H."/>
            <person name="Sangsakoo G."/>
            <person name="Vanavichit A."/>
            <person name="de Mattos Luiz.A.T."/>
            <person name="Zimmer P.D."/>
            <person name="Malone G."/>
            <person name="Dellagostin O."/>
            <person name="de Oliveira A.C."/>
            <person name="Bevan M."/>
            <person name="Bancroft I."/>
            <person name="Minx P."/>
            <person name="Cordum H."/>
            <person name="Wilson R."/>
            <person name="Cheng Z."/>
            <person name="Jin W."/>
            <person name="Jiang J."/>
            <person name="Leong S.A."/>
            <person name="Iwama H."/>
            <person name="Gojobori T."/>
            <person name="Itoh T."/>
            <person name="Niimura Y."/>
            <person name="Fujii Y."/>
            <person name="Habara T."/>
            <person name="Sakai H."/>
            <person name="Sato Y."/>
            <person name="Wilson G."/>
            <person name="Kumar K."/>
            <person name="McCouch S."/>
            <person name="Juretic N."/>
            <person name="Hoen D."/>
            <person name="Wright S."/>
            <person name="Bruskiewich R."/>
            <person name="Bureau T."/>
            <person name="Miyao A."/>
            <person name="Hirochika H."/>
            <person name="Nishikawa T."/>
            <person name="Kadowaki K."/>
            <person name="Sugiura M."/>
            <person name="Burr B."/>
            <person name="Sasaki T."/>
        </authorList>
    </citation>
    <scope>NUCLEOTIDE SEQUENCE [LARGE SCALE GENOMIC DNA]</scope>
    <source>
        <strain evidence="3">cv. Nipponbare</strain>
    </source>
</reference>
<dbReference type="EMBL" id="AP008214">
    <property type="protein sequence ID" value="BAH94276.1"/>
    <property type="molecule type" value="Genomic_DNA"/>
</dbReference>